<dbReference type="InterPro" id="IPR010090">
    <property type="entry name" value="Phage_tape_meas"/>
</dbReference>
<evidence type="ECO:0000313" key="6">
    <source>
        <dbReference type="EMBL" id="EDJ6169591.1"/>
    </source>
</evidence>
<dbReference type="Proteomes" id="UP000482054">
    <property type="component" value="Unassembled WGS sequence"/>
</dbReference>
<evidence type="ECO:0000256" key="3">
    <source>
        <dbReference type="SAM" id="Phobius"/>
    </source>
</evidence>
<feature type="domain" description="Phage tail tape measure protein" evidence="4">
    <location>
        <begin position="115"/>
        <end position="318"/>
    </location>
</feature>
<evidence type="ECO:0000313" key="5">
    <source>
        <dbReference type="EMBL" id="EAK8194352.1"/>
    </source>
</evidence>
<sequence length="654" mass="70385">MQDLGLSFGISLAFKGFKEFAKNTEALKKFSANLDQSNKSVKALNKSIDALEKSKAKIKAIGEEFSALKGELMAKGASALAIGVPVKISANLEDDMNNINAFLNTNNESLNLLRKNFLKLSSNIGMNVNELTKLGEAGARLGIKSESELLKFSELGAKYSKVFKLNNEESINFMSKLSNIYKLNTKDMQNLGDKIIGVAKASNVSASSVAKIMNEVGGDAKLIGMSAEGAAALSAAFASATKDEGEAIGTFKAMTSVMSNLNNASDDMKTKFLSLGLSTEQLSAYFKQDASGAVKVLLNQIKTLPKDEMTDFLNSVFGTGAAGMMQNLVDNTDKYEQALKSLKNTKMGALNNEFKKLGDSTNTSFAKLSASMANLSASIGEALAPALSFVMDSISSLINFIREIIDAFPNLSKVIGTLVVSLTIASVALSALKVGFLVAKIAGAQFAFTLNAIRTAFNILKIAFLTNPIGLVLMSIAAIATLVIMNWDKVKTFFIGFIDKISSVFSGFGEFFSSLWGGLFNWFASKFEWLSKAFAKIKDIAKSVASFFGFSDNDKKVDGEKYQNLQNDNSRTHHGIVRSGAPKHEARQAEIAALSKRSDISKKNEINVNINGTFNISSNNGVFDLKAFAKEVENSVLSALNKNADKKVQTTIWG</sequence>
<name>A0A1S2U586_CAMJU</name>
<feature type="transmembrane region" description="Helical" evidence="3">
    <location>
        <begin position="414"/>
        <end position="438"/>
    </location>
</feature>
<proteinExistence type="predicted"/>
<evidence type="ECO:0000256" key="2">
    <source>
        <dbReference type="SAM" id="Coils"/>
    </source>
</evidence>
<keyword evidence="3" id="KW-0812">Transmembrane</keyword>
<comment type="caution">
    <text evidence="5">The sequence shown here is derived from an EMBL/GenBank/DDBJ whole genome shotgun (WGS) entry which is preliminary data.</text>
</comment>
<dbReference type="EMBL" id="AACJKW010000022">
    <property type="protein sequence ID" value="EAK8194352.1"/>
    <property type="molecule type" value="Genomic_DNA"/>
</dbReference>
<accession>A0A1S2U586</accession>
<protein>
    <submittedName>
        <fullName evidence="5">Phage tail tape measure protein</fullName>
    </submittedName>
</protein>
<keyword evidence="3" id="KW-0472">Membrane</keyword>
<keyword evidence="1" id="KW-1188">Viral release from host cell</keyword>
<evidence type="ECO:0000256" key="1">
    <source>
        <dbReference type="ARBA" id="ARBA00022612"/>
    </source>
</evidence>
<dbReference type="Proteomes" id="UP000358933">
    <property type="component" value="Unassembled WGS sequence"/>
</dbReference>
<dbReference type="PANTHER" id="PTHR37813">
    <property type="entry name" value="FELS-2 PROPHAGE PROTEIN"/>
    <property type="match status" value="1"/>
</dbReference>
<feature type="transmembrane region" description="Helical" evidence="3">
    <location>
        <begin position="504"/>
        <end position="524"/>
    </location>
</feature>
<dbReference type="NCBIfam" id="TIGR01760">
    <property type="entry name" value="tape_meas_TP901"/>
    <property type="match status" value="1"/>
</dbReference>
<gene>
    <name evidence="5" type="ORF">E7N58_09475</name>
    <name evidence="6" type="ORF">GFF90_08350</name>
</gene>
<keyword evidence="2" id="KW-0175">Coiled coil</keyword>
<organism evidence="5 7">
    <name type="scientific">Campylobacter jejuni</name>
    <dbReference type="NCBI Taxonomy" id="197"/>
    <lineage>
        <taxon>Bacteria</taxon>
        <taxon>Pseudomonadati</taxon>
        <taxon>Campylobacterota</taxon>
        <taxon>Epsilonproteobacteria</taxon>
        <taxon>Campylobacterales</taxon>
        <taxon>Campylobacteraceae</taxon>
        <taxon>Campylobacter</taxon>
    </lineage>
</organism>
<dbReference type="PANTHER" id="PTHR37813:SF1">
    <property type="entry name" value="FELS-2 PROPHAGE PROTEIN"/>
    <property type="match status" value="1"/>
</dbReference>
<evidence type="ECO:0000313" key="8">
    <source>
        <dbReference type="Proteomes" id="UP000482054"/>
    </source>
</evidence>
<evidence type="ECO:0000313" key="7">
    <source>
        <dbReference type="Proteomes" id="UP000358933"/>
    </source>
</evidence>
<feature type="coiled-coil region" evidence="2">
    <location>
        <begin position="34"/>
        <end position="61"/>
    </location>
</feature>
<reference evidence="6 8" key="2">
    <citation type="submission" date="2019-10" db="EMBL/GenBank/DDBJ databases">
        <authorList>
            <consortium name="PulseNet: The National Subtyping Network for Foodborne Disease Surveillance"/>
            <person name="Tarr C.L."/>
            <person name="Trees E."/>
            <person name="Katz L.S."/>
            <person name="Carleton-Romer H.A."/>
            <person name="Stroika S."/>
            <person name="Kucerova Z."/>
            <person name="Roache K.F."/>
            <person name="Sabol A.L."/>
            <person name="Besser J."/>
            <person name="Gerner-Smidt P."/>
        </authorList>
    </citation>
    <scope>NUCLEOTIDE SEQUENCE [LARGE SCALE GENOMIC DNA]</scope>
    <source>
        <strain evidence="6 8">PNUSAC012955</strain>
    </source>
</reference>
<reference evidence="5 7" key="1">
    <citation type="submission" date="2019-04" db="EMBL/GenBank/DDBJ databases">
        <authorList>
            <person name="Ashton P.M."/>
            <person name="Dallman T."/>
            <person name="Nair S."/>
            <person name="De Pinna E."/>
            <person name="Peters T."/>
            <person name="Grant K."/>
        </authorList>
    </citation>
    <scope>NUCLEOTIDE SEQUENCE [LARGE SCALE GENOMIC DNA]</scope>
    <source>
        <strain evidence="5 7">OXC2299</strain>
    </source>
</reference>
<dbReference type="AlphaFoldDB" id="A0A1S2U586"/>
<evidence type="ECO:0000259" key="4">
    <source>
        <dbReference type="Pfam" id="PF10145"/>
    </source>
</evidence>
<dbReference type="EMBL" id="AAMOXJ010000017">
    <property type="protein sequence ID" value="EDJ6169591.1"/>
    <property type="molecule type" value="Genomic_DNA"/>
</dbReference>
<feature type="transmembrane region" description="Helical" evidence="3">
    <location>
        <begin position="459"/>
        <end position="484"/>
    </location>
</feature>
<dbReference type="Pfam" id="PF10145">
    <property type="entry name" value="PhageMin_Tail"/>
    <property type="match status" value="1"/>
</dbReference>
<keyword evidence="3" id="KW-1133">Transmembrane helix</keyword>
<dbReference type="RefSeq" id="WP_002876455.1">
    <property type="nucleotide sequence ID" value="NZ_BTEN01000018.1"/>
</dbReference>